<proteinExistence type="predicted"/>
<dbReference type="AlphaFoldDB" id="A0A6N3ANT7"/>
<organism evidence="1">
    <name type="scientific">Peptoniphilus gorbachii</name>
    <dbReference type="NCBI Taxonomy" id="411567"/>
    <lineage>
        <taxon>Bacteria</taxon>
        <taxon>Bacillati</taxon>
        <taxon>Bacillota</taxon>
        <taxon>Tissierellia</taxon>
        <taxon>Tissierellales</taxon>
        <taxon>Peptoniphilaceae</taxon>
        <taxon>Peptoniphilus</taxon>
    </lineage>
</organism>
<name>A0A6N3ANT7_9FIRM</name>
<sequence>MEEKKIILSGITFRYEDLEINDEVMENIEDFLLDLENSPDGIYDSFFMYKDGDNLIIY</sequence>
<dbReference type="EMBL" id="CACRUP010000013">
    <property type="protein sequence ID" value="VYT92237.1"/>
    <property type="molecule type" value="Genomic_DNA"/>
</dbReference>
<reference evidence="1" key="1">
    <citation type="submission" date="2019-11" db="EMBL/GenBank/DDBJ databases">
        <authorList>
            <person name="Feng L."/>
        </authorList>
    </citation>
    <scope>NUCLEOTIDE SEQUENCE</scope>
    <source>
        <strain evidence="1">PgorbachiiLFYP46</strain>
    </source>
</reference>
<accession>A0A6N3ANT7</accession>
<dbReference type="RefSeq" id="WP_156701205.1">
    <property type="nucleotide sequence ID" value="NZ_CACRUP010000013.1"/>
</dbReference>
<protein>
    <submittedName>
        <fullName evidence="1">Uncharacterized protein</fullName>
    </submittedName>
</protein>
<evidence type="ECO:0000313" key="1">
    <source>
        <dbReference type="EMBL" id="VYT92237.1"/>
    </source>
</evidence>
<gene>
    <name evidence="1" type="ORF">PGLFYP46_01412</name>
</gene>